<dbReference type="EMBL" id="JAAGMN010007349">
    <property type="protein sequence ID" value="NEE18523.1"/>
    <property type="molecule type" value="Genomic_DNA"/>
</dbReference>
<dbReference type="Gene3D" id="3.30.750.24">
    <property type="entry name" value="STAS domain"/>
    <property type="match status" value="1"/>
</dbReference>
<evidence type="ECO:0000259" key="1">
    <source>
        <dbReference type="PROSITE" id="PS50801"/>
    </source>
</evidence>
<dbReference type="AlphaFoldDB" id="A0A6G3XLH4"/>
<evidence type="ECO:0000313" key="2">
    <source>
        <dbReference type="EMBL" id="NEE18523.1"/>
    </source>
</evidence>
<sequence>HERVLHEQVGVVVAQGSIDFTAAERVLYALDESGPDGGSVVLDLHDVTSVDSVALAMLHTGLARLAGDGRRAAVVDPNDLLGPSDLVRERTGQDLPRYATREGAVEGCAQALAGEG</sequence>
<dbReference type="InterPro" id="IPR002645">
    <property type="entry name" value="STAS_dom"/>
</dbReference>
<dbReference type="SUPFAM" id="SSF52091">
    <property type="entry name" value="SpoIIaa-like"/>
    <property type="match status" value="1"/>
</dbReference>
<name>A0A6G3XLH4_9ACTN</name>
<accession>A0A6G3XLH4</accession>
<protein>
    <submittedName>
        <fullName evidence="2">STAS domain-containing protein</fullName>
    </submittedName>
</protein>
<proteinExistence type="predicted"/>
<comment type="caution">
    <text evidence="2">The sequence shown here is derived from an EMBL/GenBank/DDBJ whole genome shotgun (WGS) entry which is preliminary data.</text>
</comment>
<dbReference type="InterPro" id="IPR058548">
    <property type="entry name" value="MlaB-like_STAS"/>
</dbReference>
<dbReference type="CDD" id="cd07043">
    <property type="entry name" value="STAS_anti-anti-sigma_factors"/>
    <property type="match status" value="1"/>
</dbReference>
<reference evidence="2" key="1">
    <citation type="submission" date="2020-01" db="EMBL/GenBank/DDBJ databases">
        <title>Insect and environment-associated Actinomycetes.</title>
        <authorList>
            <person name="Currrie C."/>
            <person name="Chevrette M."/>
            <person name="Carlson C."/>
            <person name="Stubbendieck R."/>
            <person name="Wendt-Pienkowski E."/>
        </authorList>
    </citation>
    <scope>NUCLEOTIDE SEQUENCE</scope>
    <source>
        <strain evidence="2">SID7499</strain>
    </source>
</reference>
<feature type="non-terminal residue" evidence="2">
    <location>
        <position position="1"/>
    </location>
</feature>
<feature type="domain" description="STAS" evidence="1">
    <location>
        <begin position="1"/>
        <end position="58"/>
    </location>
</feature>
<organism evidence="2">
    <name type="scientific">Streptomyces sp. SID7499</name>
    <dbReference type="NCBI Taxonomy" id="2706086"/>
    <lineage>
        <taxon>Bacteria</taxon>
        <taxon>Bacillati</taxon>
        <taxon>Actinomycetota</taxon>
        <taxon>Actinomycetes</taxon>
        <taxon>Kitasatosporales</taxon>
        <taxon>Streptomycetaceae</taxon>
        <taxon>Streptomyces</taxon>
    </lineage>
</organism>
<dbReference type="Pfam" id="PF13466">
    <property type="entry name" value="STAS_2"/>
    <property type="match status" value="1"/>
</dbReference>
<gene>
    <name evidence="2" type="ORF">G3M58_70145</name>
</gene>
<dbReference type="InterPro" id="IPR036513">
    <property type="entry name" value="STAS_dom_sf"/>
</dbReference>
<dbReference type="PROSITE" id="PS50801">
    <property type="entry name" value="STAS"/>
    <property type="match status" value="1"/>
</dbReference>